<name>A0A6I4MF54_9ACTN</name>
<dbReference type="AlphaFoldDB" id="A0A6I4MF54"/>
<evidence type="ECO:0000313" key="3">
    <source>
        <dbReference type="EMBL" id="MWA04838.1"/>
    </source>
</evidence>
<dbReference type="NCBIfam" id="NF005559">
    <property type="entry name" value="PRK07231.1"/>
    <property type="match status" value="1"/>
</dbReference>
<accession>A0A6I4MF54</accession>
<dbReference type="CDD" id="cd05233">
    <property type="entry name" value="SDR_c"/>
    <property type="match status" value="1"/>
</dbReference>
<dbReference type="Gene3D" id="3.40.50.720">
    <property type="entry name" value="NAD(P)-binding Rossmann-like Domain"/>
    <property type="match status" value="1"/>
</dbReference>
<protein>
    <submittedName>
        <fullName evidence="3">Glucose 1-dehydrogenase</fullName>
        <ecNumber evidence="3">1.1.1.47</ecNumber>
    </submittedName>
</protein>
<dbReference type="SUPFAM" id="SSF51735">
    <property type="entry name" value="NAD(P)-binding Rossmann-fold domains"/>
    <property type="match status" value="1"/>
</dbReference>
<dbReference type="PRINTS" id="PR00081">
    <property type="entry name" value="GDHRDH"/>
</dbReference>
<proteinExistence type="inferred from homology"/>
<evidence type="ECO:0000256" key="2">
    <source>
        <dbReference type="ARBA" id="ARBA00023002"/>
    </source>
</evidence>
<dbReference type="PRINTS" id="PR00080">
    <property type="entry name" value="SDRFAMILY"/>
</dbReference>
<dbReference type="EMBL" id="WBMS02000031">
    <property type="protein sequence ID" value="MWA04838.1"/>
    <property type="molecule type" value="Genomic_DNA"/>
</dbReference>
<organism evidence="3 4">
    <name type="scientific">Actinomadura physcomitrii</name>
    <dbReference type="NCBI Taxonomy" id="2650748"/>
    <lineage>
        <taxon>Bacteria</taxon>
        <taxon>Bacillati</taxon>
        <taxon>Actinomycetota</taxon>
        <taxon>Actinomycetes</taxon>
        <taxon>Streptosporangiales</taxon>
        <taxon>Thermomonosporaceae</taxon>
        <taxon>Actinomadura</taxon>
    </lineage>
</organism>
<gene>
    <name evidence="3" type="ORF">F8568_031605</name>
</gene>
<dbReference type="PANTHER" id="PTHR24321">
    <property type="entry name" value="DEHYDROGENASES, SHORT CHAIN"/>
    <property type="match status" value="1"/>
</dbReference>
<reference evidence="3" key="1">
    <citation type="submission" date="2019-12" db="EMBL/GenBank/DDBJ databases">
        <title>Actinomadura physcomitrii sp. nov., a novel actinomycete isolated from moss [Physcomitrium sphaericum (Ludw) Fuernr].</title>
        <authorList>
            <person name="Zhuang X."/>
        </authorList>
    </citation>
    <scope>NUCLEOTIDE SEQUENCE [LARGE SCALE GENOMIC DNA]</scope>
    <source>
        <strain evidence="3">LD22</strain>
    </source>
</reference>
<keyword evidence="2 3" id="KW-0560">Oxidoreductase</keyword>
<dbReference type="Proteomes" id="UP000462055">
    <property type="component" value="Unassembled WGS sequence"/>
</dbReference>
<comment type="caution">
    <text evidence="3">The sequence shown here is derived from an EMBL/GenBank/DDBJ whole genome shotgun (WGS) entry which is preliminary data.</text>
</comment>
<dbReference type="InterPro" id="IPR002347">
    <property type="entry name" value="SDR_fam"/>
</dbReference>
<sequence>MSDRILEGLVAIVTGAATGIGRGSAFALAAAGASVVVADRDDAQPVAAKITEAGGKAVATRCDIANDDEVSATVDLTVRTFCRLDILHANAGIALGQAPLIDVDKNDWEQMVSVNLTGTWLCLKHAAHAMIKQGRGGSIVLTSSGTGLAGFPMTGAYAATKAALINLTKTAAMELAEAGIRVNTVAPGTIATDMVRRAIKENPGVEEHLRQLAPLRRIGTVEEVANAVVWLSSPQASYITGVPLPVDGGYAAG</sequence>
<dbReference type="GO" id="GO:0047936">
    <property type="term" value="F:glucose 1-dehydrogenase [NAD(P)+] activity"/>
    <property type="evidence" value="ECO:0007669"/>
    <property type="project" value="UniProtKB-EC"/>
</dbReference>
<dbReference type="RefSeq" id="WP_151597342.1">
    <property type="nucleotide sequence ID" value="NZ_WBMS02000031.1"/>
</dbReference>
<evidence type="ECO:0000313" key="4">
    <source>
        <dbReference type="Proteomes" id="UP000462055"/>
    </source>
</evidence>
<dbReference type="PROSITE" id="PS00061">
    <property type="entry name" value="ADH_SHORT"/>
    <property type="match status" value="1"/>
</dbReference>
<dbReference type="InterPro" id="IPR036291">
    <property type="entry name" value="NAD(P)-bd_dom_sf"/>
</dbReference>
<dbReference type="PANTHER" id="PTHR24321:SF8">
    <property type="entry name" value="ESTRADIOL 17-BETA-DEHYDROGENASE 8-RELATED"/>
    <property type="match status" value="1"/>
</dbReference>
<keyword evidence="4" id="KW-1185">Reference proteome</keyword>
<dbReference type="FunFam" id="3.40.50.720:FF:000084">
    <property type="entry name" value="Short-chain dehydrogenase reductase"/>
    <property type="match status" value="1"/>
</dbReference>
<dbReference type="InterPro" id="IPR020904">
    <property type="entry name" value="Sc_DH/Rdtase_CS"/>
</dbReference>
<comment type="similarity">
    <text evidence="1">Belongs to the short-chain dehydrogenases/reductases (SDR) family.</text>
</comment>
<evidence type="ECO:0000256" key="1">
    <source>
        <dbReference type="ARBA" id="ARBA00006484"/>
    </source>
</evidence>
<dbReference type="Pfam" id="PF13561">
    <property type="entry name" value="adh_short_C2"/>
    <property type="match status" value="1"/>
</dbReference>
<dbReference type="EC" id="1.1.1.47" evidence="3"/>